<accession>A0ABT1PAC6</accession>
<feature type="domain" description="UspA" evidence="2">
    <location>
        <begin position="153"/>
        <end position="286"/>
    </location>
</feature>
<evidence type="ECO:0000313" key="3">
    <source>
        <dbReference type="EMBL" id="MCQ4042310.1"/>
    </source>
</evidence>
<dbReference type="InterPro" id="IPR006016">
    <property type="entry name" value="UspA"/>
</dbReference>
<keyword evidence="4" id="KW-1185">Reference proteome</keyword>
<name>A0ABT1PAC6_9ACTN</name>
<comment type="similarity">
    <text evidence="1">Belongs to the universal stress protein A family.</text>
</comment>
<dbReference type="InterPro" id="IPR014729">
    <property type="entry name" value="Rossmann-like_a/b/a_fold"/>
</dbReference>
<proteinExistence type="inferred from homology"/>
<sequence>MSRPLVVGTDGSDGALRAVDWAADEAALRGAPLRIVYASLLAHYEEAVPSVRTARASGSVFTQHIVASASERCERRHPDVAVSTEILAEDPAEGLLGEGRDALAIVVGSRGRGELAALLLGSVSLSVAARAQCPVIVVRGDEAKPDSGDRWIALGVGDRGTAAASVDLAFTEAALRGTGVAAVHAWRSPAPTAGTGQLDDAGQSAQREAEEWMDDALRDATAEYPDVPVRRDVVEGHARKTLLDAARSAELLVVGARRRSGAFGLQLGVVNHAMLHHSPCPVAVVPHE</sequence>
<feature type="domain" description="UspA" evidence="2">
    <location>
        <begin position="1"/>
        <end position="139"/>
    </location>
</feature>
<evidence type="ECO:0000256" key="1">
    <source>
        <dbReference type="ARBA" id="ARBA00008791"/>
    </source>
</evidence>
<dbReference type="PANTHER" id="PTHR46268:SF6">
    <property type="entry name" value="UNIVERSAL STRESS PROTEIN UP12"/>
    <property type="match status" value="1"/>
</dbReference>
<dbReference type="Gene3D" id="3.40.50.620">
    <property type="entry name" value="HUPs"/>
    <property type="match status" value="2"/>
</dbReference>
<dbReference type="InterPro" id="IPR006015">
    <property type="entry name" value="Universal_stress_UspA"/>
</dbReference>
<organism evidence="3 4">
    <name type="scientific">Streptantibioticus rubrisoli</name>
    <dbReference type="NCBI Taxonomy" id="1387313"/>
    <lineage>
        <taxon>Bacteria</taxon>
        <taxon>Bacillati</taxon>
        <taxon>Actinomycetota</taxon>
        <taxon>Actinomycetes</taxon>
        <taxon>Kitasatosporales</taxon>
        <taxon>Streptomycetaceae</taxon>
        <taxon>Streptantibioticus</taxon>
    </lineage>
</organism>
<dbReference type="SUPFAM" id="SSF52402">
    <property type="entry name" value="Adenine nucleotide alpha hydrolases-like"/>
    <property type="match status" value="2"/>
</dbReference>
<evidence type="ECO:0000259" key="2">
    <source>
        <dbReference type="Pfam" id="PF00582"/>
    </source>
</evidence>
<dbReference type="Proteomes" id="UP001206206">
    <property type="component" value="Unassembled WGS sequence"/>
</dbReference>
<dbReference type="RefSeq" id="WP_255926354.1">
    <property type="nucleotide sequence ID" value="NZ_JANFNH010000006.1"/>
</dbReference>
<reference evidence="3 4" key="1">
    <citation type="submission" date="2022-06" db="EMBL/GenBank/DDBJ databases">
        <title>Draft genome sequence of type strain Streptomyces rubrisoli DSM 42083.</title>
        <authorList>
            <person name="Duangmal K."/>
            <person name="Klaysubun C."/>
        </authorList>
    </citation>
    <scope>NUCLEOTIDE SEQUENCE [LARGE SCALE GENOMIC DNA]</scope>
    <source>
        <strain evidence="3 4">DSM 42083</strain>
    </source>
</reference>
<gene>
    <name evidence="3" type="ORF">NON19_09740</name>
</gene>
<comment type="caution">
    <text evidence="3">The sequence shown here is derived from an EMBL/GenBank/DDBJ whole genome shotgun (WGS) entry which is preliminary data.</text>
</comment>
<dbReference type="PRINTS" id="PR01438">
    <property type="entry name" value="UNVRSLSTRESS"/>
</dbReference>
<dbReference type="EMBL" id="JANFNH010000006">
    <property type="protein sequence ID" value="MCQ4042310.1"/>
    <property type="molecule type" value="Genomic_DNA"/>
</dbReference>
<dbReference type="PANTHER" id="PTHR46268">
    <property type="entry name" value="STRESS RESPONSE PROTEIN NHAX"/>
    <property type="match status" value="1"/>
</dbReference>
<dbReference type="Pfam" id="PF00582">
    <property type="entry name" value="Usp"/>
    <property type="match status" value="2"/>
</dbReference>
<protein>
    <submittedName>
        <fullName evidence="3">Universal stress protein</fullName>
    </submittedName>
</protein>
<evidence type="ECO:0000313" key="4">
    <source>
        <dbReference type="Proteomes" id="UP001206206"/>
    </source>
</evidence>